<keyword evidence="1" id="KW-0732">Signal</keyword>
<name>A0AA35RSF0_GEOBA</name>
<sequence>MHLNCLLGEGQMNRLSLLLLVLVAIISSMAIVACGSAEPQIVEVEVVKEVEVVREVEVEVVKEVPVDREVVKEVEVVREVEVVKEVIKEVVVVATPVRQAQEATFVMRAPEPNPKRGGNLRTAFGVTMTNFDVQQGAGPHVLGHLYNKLVTKNL</sequence>
<comment type="caution">
    <text evidence="2">The sequence shown here is derived from an EMBL/GenBank/DDBJ whole genome shotgun (WGS) entry which is preliminary data.</text>
</comment>
<protein>
    <submittedName>
        <fullName evidence="2">Uncharacterized protein</fullName>
    </submittedName>
</protein>
<proteinExistence type="predicted"/>
<gene>
    <name evidence="2" type="ORF">GBAR_LOCUS9700</name>
</gene>
<evidence type="ECO:0000313" key="2">
    <source>
        <dbReference type="EMBL" id="CAI8015721.1"/>
    </source>
</evidence>
<organism evidence="2 3">
    <name type="scientific">Geodia barretti</name>
    <name type="common">Barrett's horny sponge</name>
    <dbReference type="NCBI Taxonomy" id="519541"/>
    <lineage>
        <taxon>Eukaryota</taxon>
        <taxon>Metazoa</taxon>
        <taxon>Porifera</taxon>
        <taxon>Demospongiae</taxon>
        <taxon>Heteroscleromorpha</taxon>
        <taxon>Tetractinellida</taxon>
        <taxon>Astrophorina</taxon>
        <taxon>Geodiidae</taxon>
        <taxon>Geodia</taxon>
    </lineage>
</organism>
<accession>A0AA35RSF0</accession>
<evidence type="ECO:0000256" key="1">
    <source>
        <dbReference type="SAM" id="SignalP"/>
    </source>
</evidence>
<feature type="signal peptide" evidence="1">
    <location>
        <begin position="1"/>
        <end position="30"/>
    </location>
</feature>
<reference evidence="2" key="1">
    <citation type="submission" date="2023-03" db="EMBL/GenBank/DDBJ databases">
        <authorList>
            <person name="Steffen K."/>
            <person name="Cardenas P."/>
        </authorList>
    </citation>
    <scope>NUCLEOTIDE SEQUENCE</scope>
</reference>
<evidence type="ECO:0000313" key="3">
    <source>
        <dbReference type="Proteomes" id="UP001174909"/>
    </source>
</evidence>
<dbReference type="AlphaFoldDB" id="A0AA35RSF0"/>
<keyword evidence="3" id="KW-1185">Reference proteome</keyword>
<feature type="chain" id="PRO_5041468074" evidence="1">
    <location>
        <begin position="31"/>
        <end position="154"/>
    </location>
</feature>
<dbReference type="Proteomes" id="UP001174909">
    <property type="component" value="Unassembled WGS sequence"/>
</dbReference>
<feature type="non-terminal residue" evidence="2">
    <location>
        <position position="154"/>
    </location>
</feature>
<dbReference type="EMBL" id="CASHTH010001466">
    <property type="protein sequence ID" value="CAI8015721.1"/>
    <property type="molecule type" value="Genomic_DNA"/>
</dbReference>